<dbReference type="PANTHER" id="PTHR12110">
    <property type="entry name" value="HYDROXYPYRUVATE ISOMERASE"/>
    <property type="match status" value="1"/>
</dbReference>
<dbReference type="Pfam" id="PF01261">
    <property type="entry name" value="AP_endonuc_2"/>
    <property type="match status" value="1"/>
</dbReference>
<dbReference type="PANTHER" id="PTHR12110:SF41">
    <property type="entry name" value="INOSOSE DEHYDRATASE"/>
    <property type="match status" value="1"/>
</dbReference>
<dbReference type="OrthoDB" id="9798407at2"/>
<evidence type="ECO:0000259" key="1">
    <source>
        <dbReference type="Pfam" id="PF01261"/>
    </source>
</evidence>
<dbReference type="GO" id="GO:0016853">
    <property type="term" value="F:isomerase activity"/>
    <property type="evidence" value="ECO:0007669"/>
    <property type="project" value="UniProtKB-KW"/>
</dbReference>
<dbReference type="EMBL" id="CP042435">
    <property type="protein sequence ID" value="QEC66239.1"/>
    <property type="molecule type" value="Genomic_DNA"/>
</dbReference>
<dbReference type="Proteomes" id="UP000321533">
    <property type="component" value="Chromosome"/>
</dbReference>
<keyword evidence="3" id="KW-1185">Reference proteome</keyword>
<protein>
    <submittedName>
        <fullName evidence="2">Sugar phosphate isomerase/epimerase</fullName>
    </submittedName>
</protein>
<sequence>MLNRRDFISKTATLSAVGLLFSAELFAKSPLLEKIGIQFFSLPKLLEKDFPGTLAMLSKMGYKEVELYGPYSFSTASARQRWDAVTPSLGFKGSGYFGHSGAEVKNMLQSNGLTVPSMHTDLDTLQTGMDKLAEAAQLLGAEYVILPSIPEEKRKTLDDYKNMADAFNKIGEAAKKGGVKFAYHNHGYGLKEMNGQIPLKLILDGTDPSLVFFEMDLYWTTAGGADPIALLEDYKTRYHLMHVKDMSKKVQFSGDGGDSKQWIELFPYMTTAGNGVLDLKTILTKAKATGVKHFIVEQDMVAEPEIALKKSYDYLASLK</sequence>
<dbReference type="SUPFAM" id="SSF51658">
    <property type="entry name" value="Xylose isomerase-like"/>
    <property type="match status" value="1"/>
</dbReference>
<dbReference type="AlphaFoldDB" id="A0A5B8V4W8"/>
<proteinExistence type="predicted"/>
<evidence type="ECO:0000313" key="3">
    <source>
        <dbReference type="Proteomes" id="UP000321533"/>
    </source>
</evidence>
<evidence type="ECO:0000313" key="2">
    <source>
        <dbReference type="EMBL" id="QEC66239.1"/>
    </source>
</evidence>
<dbReference type="InterPro" id="IPR013022">
    <property type="entry name" value="Xyl_isomerase-like_TIM-brl"/>
</dbReference>
<feature type="domain" description="Xylose isomerase-like TIM barrel" evidence="1">
    <location>
        <begin position="57"/>
        <end position="315"/>
    </location>
</feature>
<gene>
    <name evidence="2" type="ORF">FRZ67_02545</name>
</gene>
<dbReference type="RefSeq" id="WP_147188039.1">
    <property type="nucleotide sequence ID" value="NZ_CP042435.1"/>
</dbReference>
<reference evidence="2 3" key="1">
    <citation type="journal article" date="2016" name="Int. J. Syst. Evol. Microbiol.">
        <title>Panacibacter ginsenosidivorans gen. nov., sp. nov., with ginsenoside converting activity isolated from soil of a ginseng field.</title>
        <authorList>
            <person name="Siddiqi M.Z."/>
            <person name="Muhammad Shafi S."/>
            <person name="Choi K.D."/>
            <person name="Im W.T."/>
        </authorList>
    </citation>
    <scope>NUCLEOTIDE SEQUENCE [LARGE SCALE GENOMIC DNA]</scope>
    <source>
        <strain evidence="2 3">Gsoil1550</strain>
    </source>
</reference>
<accession>A0A5B8V4W8</accession>
<dbReference type="Gene3D" id="3.20.20.150">
    <property type="entry name" value="Divalent-metal-dependent TIM barrel enzymes"/>
    <property type="match status" value="1"/>
</dbReference>
<keyword evidence="2" id="KW-0413">Isomerase</keyword>
<name>A0A5B8V4W8_9BACT</name>
<dbReference type="InterPro" id="IPR050312">
    <property type="entry name" value="IolE/XylAMocC-like"/>
</dbReference>
<dbReference type="KEGG" id="pgin:FRZ67_02545"/>
<dbReference type="InterPro" id="IPR036237">
    <property type="entry name" value="Xyl_isomerase-like_sf"/>
</dbReference>
<organism evidence="2 3">
    <name type="scientific">Panacibacter ginsenosidivorans</name>
    <dbReference type="NCBI Taxonomy" id="1813871"/>
    <lineage>
        <taxon>Bacteria</taxon>
        <taxon>Pseudomonadati</taxon>
        <taxon>Bacteroidota</taxon>
        <taxon>Chitinophagia</taxon>
        <taxon>Chitinophagales</taxon>
        <taxon>Chitinophagaceae</taxon>
        <taxon>Panacibacter</taxon>
    </lineage>
</organism>